<keyword evidence="1" id="KW-1133">Transmembrane helix</keyword>
<accession>A0A387B768</accession>
<keyword evidence="1" id="KW-0812">Transmembrane</keyword>
<dbReference type="EMBL" id="CP032630">
    <property type="protein sequence ID" value="AYF96959.1"/>
    <property type="molecule type" value="Genomic_DNA"/>
</dbReference>
<feature type="transmembrane region" description="Helical" evidence="1">
    <location>
        <begin position="93"/>
        <end position="124"/>
    </location>
</feature>
<dbReference type="KEGG" id="lyd:D7I47_00940"/>
<evidence type="ECO:0000313" key="3">
    <source>
        <dbReference type="Proteomes" id="UP000278886"/>
    </source>
</evidence>
<feature type="transmembrane region" description="Helical" evidence="1">
    <location>
        <begin position="21"/>
        <end position="46"/>
    </location>
</feature>
<keyword evidence="3" id="KW-1185">Reference proteome</keyword>
<reference evidence="3" key="1">
    <citation type="submission" date="2018-09" db="EMBL/GenBank/DDBJ databases">
        <title>Genome sequencing of strain 2DFWR-13.</title>
        <authorList>
            <person name="Heo J."/>
            <person name="Kim S.-J."/>
            <person name="Kwon S.-W."/>
        </authorList>
    </citation>
    <scope>NUCLEOTIDE SEQUENCE [LARGE SCALE GENOMIC DNA]</scope>
    <source>
        <strain evidence="3">2DFWR-13</strain>
    </source>
</reference>
<dbReference type="RefSeq" id="WP_120761310.1">
    <property type="nucleotide sequence ID" value="NZ_CP032630.1"/>
</dbReference>
<sequence>MTHHDSARPTTLVPRRDPRPALLAAAIVAGVALLQRLASLAQSLVWLGDQDYLVGVVLPFVNGVLVDVVAFSAGVFLLLWLLPARQGDRVLVVLGKGLAAAAAGVLLSTVVSFVVALVSTGIWSLGDVRYYGGFNPFASLVPELLASAPLVMLVVLALWVVRRVPRS</sequence>
<dbReference type="Proteomes" id="UP000278886">
    <property type="component" value="Chromosome"/>
</dbReference>
<name>A0A387B768_9MICO</name>
<keyword evidence="1" id="KW-0472">Membrane</keyword>
<evidence type="ECO:0000256" key="1">
    <source>
        <dbReference type="SAM" id="Phobius"/>
    </source>
</evidence>
<evidence type="ECO:0000313" key="2">
    <source>
        <dbReference type="EMBL" id="AYF96959.1"/>
    </source>
</evidence>
<feature type="transmembrane region" description="Helical" evidence="1">
    <location>
        <begin position="144"/>
        <end position="161"/>
    </location>
</feature>
<proteinExistence type="predicted"/>
<gene>
    <name evidence="2" type="ORF">D7I47_00940</name>
</gene>
<feature type="transmembrane region" description="Helical" evidence="1">
    <location>
        <begin position="52"/>
        <end position="81"/>
    </location>
</feature>
<dbReference type="AlphaFoldDB" id="A0A387B768"/>
<protein>
    <submittedName>
        <fullName evidence="2">Uncharacterized protein</fullName>
    </submittedName>
</protein>
<organism evidence="2 3">
    <name type="scientific">Protaetiibacter intestinalis</name>
    <dbReference type="NCBI Taxonomy" id="2419774"/>
    <lineage>
        <taxon>Bacteria</taxon>
        <taxon>Bacillati</taxon>
        <taxon>Actinomycetota</taxon>
        <taxon>Actinomycetes</taxon>
        <taxon>Micrococcales</taxon>
        <taxon>Microbacteriaceae</taxon>
        <taxon>Protaetiibacter</taxon>
    </lineage>
</organism>